<protein>
    <recommendedName>
        <fullName evidence="6">Dephospho-CoA kinase</fullName>
    </recommendedName>
</protein>
<keyword evidence="3" id="KW-0067">ATP-binding</keyword>
<comment type="caution">
    <text evidence="4">The sequence shown here is derived from an EMBL/GenBank/DDBJ whole genome shotgun (WGS) entry which is preliminary data.</text>
</comment>
<keyword evidence="5" id="KW-1185">Reference proteome</keyword>
<dbReference type="InterPro" id="IPR027417">
    <property type="entry name" value="P-loop_NTPase"/>
</dbReference>
<dbReference type="SUPFAM" id="SSF52540">
    <property type="entry name" value="P-loop containing nucleoside triphosphate hydrolases"/>
    <property type="match status" value="1"/>
</dbReference>
<reference evidence="4 5" key="1">
    <citation type="journal article" date="2021" name="Commun. Biol.">
        <title>The genome of Shorea leprosula (Dipterocarpaceae) highlights the ecological relevance of drought in aseasonal tropical rainforests.</title>
        <authorList>
            <person name="Ng K.K.S."/>
            <person name="Kobayashi M.J."/>
            <person name="Fawcett J.A."/>
            <person name="Hatakeyama M."/>
            <person name="Paape T."/>
            <person name="Ng C.H."/>
            <person name="Ang C.C."/>
            <person name="Tnah L.H."/>
            <person name="Lee C.T."/>
            <person name="Nishiyama T."/>
            <person name="Sese J."/>
            <person name="O'Brien M.J."/>
            <person name="Copetti D."/>
            <person name="Mohd Noor M.I."/>
            <person name="Ong R.C."/>
            <person name="Putra M."/>
            <person name="Sireger I.Z."/>
            <person name="Indrioko S."/>
            <person name="Kosugi Y."/>
            <person name="Izuno A."/>
            <person name="Isagi Y."/>
            <person name="Lee S.L."/>
            <person name="Shimizu K.K."/>
        </authorList>
    </citation>
    <scope>NUCLEOTIDE SEQUENCE [LARGE SCALE GENOMIC DNA]</scope>
    <source>
        <strain evidence="4">214</strain>
    </source>
</reference>
<dbReference type="GO" id="GO:0015937">
    <property type="term" value="P:coenzyme A biosynthetic process"/>
    <property type="evidence" value="ECO:0007669"/>
    <property type="project" value="InterPro"/>
</dbReference>
<dbReference type="PANTHER" id="PTHR10695:SF46">
    <property type="entry name" value="BIFUNCTIONAL COENZYME A SYNTHASE-RELATED"/>
    <property type="match status" value="1"/>
</dbReference>
<dbReference type="Gene3D" id="3.40.50.300">
    <property type="entry name" value="P-loop containing nucleotide triphosphate hydrolases"/>
    <property type="match status" value="1"/>
</dbReference>
<dbReference type="GO" id="GO:0005524">
    <property type="term" value="F:ATP binding"/>
    <property type="evidence" value="ECO:0007669"/>
    <property type="project" value="UniProtKB-KW"/>
</dbReference>
<evidence type="ECO:0000313" key="5">
    <source>
        <dbReference type="Proteomes" id="UP001054252"/>
    </source>
</evidence>
<dbReference type="GO" id="GO:0004140">
    <property type="term" value="F:dephospho-CoA kinase activity"/>
    <property type="evidence" value="ECO:0007669"/>
    <property type="project" value="InterPro"/>
</dbReference>
<dbReference type="Proteomes" id="UP001054252">
    <property type="component" value="Unassembled WGS sequence"/>
</dbReference>
<keyword evidence="2" id="KW-0547">Nucleotide-binding</keyword>
<comment type="pathway">
    <text evidence="1">Cofactor biosynthesis; coenzyme A biosynthesis.</text>
</comment>
<dbReference type="PROSITE" id="PS51219">
    <property type="entry name" value="DPCK"/>
    <property type="match status" value="1"/>
</dbReference>
<proteinExistence type="predicted"/>
<dbReference type="InterPro" id="IPR001977">
    <property type="entry name" value="Depp_CoAkinase"/>
</dbReference>
<organism evidence="4 5">
    <name type="scientific">Rubroshorea leprosula</name>
    <dbReference type="NCBI Taxonomy" id="152421"/>
    <lineage>
        <taxon>Eukaryota</taxon>
        <taxon>Viridiplantae</taxon>
        <taxon>Streptophyta</taxon>
        <taxon>Embryophyta</taxon>
        <taxon>Tracheophyta</taxon>
        <taxon>Spermatophyta</taxon>
        <taxon>Magnoliopsida</taxon>
        <taxon>eudicotyledons</taxon>
        <taxon>Gunneridae</taxon>
        <taxon>Pentapetalae</taxon>
        <taxon>rosids</taxon>
        <taxon>malvids</taxon>
        <taxon>Malvales</taxon>
        <taxon>Dipterocarpaceae</taxon>
        <taxon>Rubroshorea</taxon>
    </lineage>
</organism>
<dbReference type="Pfam" id="PF01121">
    <property type="entry name" value="CoaE"/>
    <property type="match status" value="1"/>
</dbReference>
<evidence type="ECO:0000313" key="4">
    <source>
        <dbReference type="EMBL" id="GKU86806.1"/>
    </source>
</evidence>
<sequence>MEEGFAQNGGIKSCENEDSWAYRRDCVRYGKSTISSLFKSCDIPVVDADVVVCDVLKMGTVGYRKVVAAFGRDMLQDNGEVDRPKLGQIVFSDASKRQLLDQYEYCFWCCSFLNFGALFI</sequence>
<evidence type="ECO:0008006" key="6">
    <source>
        <dbReference type="Google" id="ProtNLM"/>
    </source>
</evidence>
<dbReference type="PANTHER" id="PTHR10695">
    <property type="entry name" value="DEPHOSPHO-COA KINASE-RELATED"/>
    <property type="match status" value="1"/>
</dbReference>
<dbReference type="EMBL" id="BPVZ01000001">
    <property type="protein sequence ID" value="GKU86806.1"/>
    <property type="molecule type" value="Genomic_DNA"/>
</dbReference>
<dbReference type="AlphaFoldDB" id="A0AAV5HKG0"/>
<evidence type="ECO:0000256" key="1">
    <source>
        <dbReference type="ARBA" id="ARBA00004724"/>
    </source>
</evidence>
<evidence type="ECO:0000256" key="2">
    <source>
        <dbReference type="ARBA" id="ARBA00022741"/>
    </source>
</evidence>
<evidence type="ECO:0000256" key="3">
    <source>
        <dbReference type="ARBA" id="ARBA00022840"/>
    </source>
</evidence>
<gene>
    <name evidence="4" type="ORF">SLEP1_g1282</name>
</gene>
<accession>A0AAV5HKG0</accession>
<name>A0AAV5HKG0_9ROSI</name>